<evidence type="ECO:0000313" key="2">
    <source>
        <dbReference type="EMBL" id="NMM62231.1"/>
    </source>
</evidence>
<dbReference type="AlphaFoldDB" id="A0A7Y0EEW5"/>
<dbReference type="InterPro" id="IPR058987">
    <property type="entry name" value="MPN635_N"/>
</dbReference>
<name>A0A7Y0EEW5_9CLOT</name>
<dbReference type="SUPFAM" id="SSF55874">
    <property type="entry name" value="ATPase domain of HSP90 chaperone/DNA topoisomerase II/histidine kinase"/>
    <property type="match status" value="1"/>
</dbReference>
<organism evidence="2 3">
    <name type="scientific">Clostridium muellerianum</name>
    <dbReference type="NCBI Taxonomy" id="2716538"/>
    <lineage>
        <taxon>Bacteria</taxon>
        <taxon>Bacillati</taxon>
        <taxon>Bacillota</taxon>
        <taxon>Clostridia</taxon>
        <taxon>Eubacteriales</taxon>
        <taxon>Clostridiaceae</taxon>
        <taxon>Clostridium</taxon>
    </lineage>
</organism>
<sequence>MNKQLVDSIDLNIGENYLNDWDVYYAIREIIANALDEKKSEKIEIVEKAEDEYIIRDFGSGLKIENFIMMGSDKATKNNVIGKFGVGLKDALSVLSNNGIEIEIMTAKYIFELNMQEKSQITRIKTLHVQAYRNDEKDFKGTKFTLKKCNWEHIEQAKNQFLIYKDQEVKIIEETHYGDILIKENSVADIYINGMKISEDKNLAFSYNIKNISSKLKSAINRDRRYVSRDAYREDIKKIIENCKEKYVLDTFEKQLKRTYSDNSYSEIKWNTVLVMVSNYIINKYKHKNVRFIGNIDIRNNKELYDVLCKSKDTEIINVSQKIKEDIKKYKKDIVEDNLFIEDSTIAEENLLSIEELDEPKRKILQECIDILKKVDFIKDDYVSIYNIKISRIPIGSTMHRQDGIVIPLNSLTDLETCAVKIINILSSLGNNSTEFKDKIVGNLIKIIYERDMNIND</sequence>
<comment type="caution">
    <text evidence="2">The sequence shown here is derived from an EMBL/GenBank/DDBJ whole genome shotgun (WGS) entry which is preliminary data.</text>
</comment>
<accession>A0A7Y0EEW5</accession>
<dbReference type="Proteomes" id="UP000537131">
    <property type="component" value="Unassembled WGS sequence"/>
</dbReference>
<dbReference type="EMBL" id="JABBNI010000011">
    <property type="protein sequence ID" value="NMM62231.1"/>
    <property type="molecule type" value="Genomic_DNA"/>
</dbReference>
<dbReference type="Pfam" id="PF25856">
    <property type="entry name" value="MPN635_N"/>
    <property type="match status" value="1"/>
</dbReference>
<dbReference type="Pfam" id="PF13589">
    <property type="entry name" value="HATPase_c_3"/>
    <property type="match status" value="1"/>
</dbReference>
<protein>
    <submittedName>
        <fullName evidence="2">Sensor histidine kinase</fullName>
    </submittedName>
</protein>
<keyword evidence="2" id="KW-0418">Kinase</keyword>
<feature type="domain" description="MPN635 N-terminal" evidence="1">
    <location>
        <begin position="153"/>
        <end position="246"/>
    </location>
</feature>
<proteinExistence type="predicted"/>
<dbReference type="InterPro" id="IPR036890">
    <property type="entry name" value="HATPase_C_sf"/>
</dbReference>
<keyword evidence="2" id="KW-0808">Transferase</keyword>
<dbReference type="RefSeq" id="WP_169296838.1">
    <property type="nucleotide sequence ID" value="NZ_JABBNI010000011.1"/>
</dbReference>
<reference evidence="2 3" key="1">
    <citation type="submission" date="2020-04" db="EMBL/GenBank/DDBJ databases">
        <authorList>
            <person name="Doyle D.A."/>
        </authorList>
    </citation>
    <scope>NUCLEOTIDE SEQUENCE [LARGE SCALE GENOMIC DNA]</scope>
    <source>
        <strain evidence="2 3">P21</strain>
    </source>
</reference>
<evidence type="ECO:0000259" key="1">
    <source>
        <dbReference type="Pfam" id="PF25856"/>
    </source>
</evidence>
<evidence type="ECO:0000313" key="3">
    <source>
        <dbReference type="Proteomes" id="UP000537131"/>
    </source>
</evidence>
<dbReference type="GO" id="GO:0016301">
    <property type="term" value="F:kinase activity"/>
    <property type="evidence" value="ECO:0007669"/>
    <property type="project" value="UniProtKB-KW"/>
</dbReference>
<keyword evidence="3" id="KW-1185">Reference proteome</keyword>
<reference evidence="2 3" key="2">
    <citation type="submission" date="2020-06" db="EMBL/GenBank/DDBJ databases">
        <title>Complete Genome Sequence of Clostridium muelleri sp. nov. P21T, an Acid-Alcohol Producing Acetogen Isolated from Old Hay.</title>
        <authorList>
            <person name="Duncan K.E."/>
            <person name="Tanner R.S."/>
        </authorList>
    </citation>
    <scope>NUCLEOTIDE SEQUENCE [LARGE SCALE GENOMIC DNA]</scope>
    <source>
        <strain evidence="2 3">P21</strain>
    </source>
</reference>
<gene>
    <name evidence="2" type="ORF">HBE96_05930</name>
</gene>